<dbReference type="STRING" id="35755.UL82_02650"/>
<name>A0A0F6QZI9_9CORY</name>
<evidence type="ECO:0000313" key="3">
    <source>
        <dbReference type="EMBL" id="AKE40755.1"/>
    </source>
</evidence>
<feature type="signal peptide" evidence="2">
    <location>
        <begin position="1"/>
        <end position="29"/>
    </location>
</feature>
<organism evidence="3 5">
    <name type="scientific">Corynebacterium kutscheri</name>
    <dbReference type="NCBI Taxonomy" id="35755"/>
    <lineage>
        <taxon>Bacteria</taxon>
        <taxon>Bacillati</taxon>
        <taxon>Actinomycetota</taxon>
        <taxon>Actinomycetes</taxon>
        <taxon>Mycobacteriales</taxon>
        <taxon>Corynebacteriaceae</taxon>
        <taxon>Corynebacterium</taxon>
    </lineage>
</organism>
<dbReference type="KEGG" id="cku:UL82_02650"/>
<dbReference type="EMBL" id="LR134377">
    <property type="protein sequence ID" value="VEH04565.1"/>
    <property type="molecule type" value="Genomic_DNA"/>
</dbReference>
<reference evidence="3 5" key="1">
    <citation type="journal article" date="2015" name="Genome Announc.">
        <title>Complete Genome Sequence of Corynebacterium kutscheri DSM 20755, a Corynebacterial Type Strain with Remarkably Low G+C Content of Chromosomal DNA.</title>
        <authorList>
            <person name="Ruckert C."/>
            <person name="Albersmeier A."/>
            <person name="Winkler A."/>
            <person name="Tauch A."/>
        </authorList>
    </citation>
    <scope>NUCLEOTIDE SEQUENCE [LARGE SCALE GENOMIC DNA]</scope>
    <source>
        <strain evidence="3 5">DSM 20755</strain>
    </source>
</reference>
<gene>
    <name evidence="4" type="primary">lpqE</name>
    <name evidence="4" type="ORF">NCTC949_00161</name>
    <name evidence="3" type="ORF">UL82_02650</name>
</gene>
<evidence type="ECO:0000313" key="6">
    <source>
        <dbReference type="Proteomes" id="UP000271380"/>
    </source>
</evidence>
<dbReference type="Proteomes" id="UP000271380">
    <property type="component" value="Chromosome"/>
</dbReference>
<feature type="region of interest" description="Disordered" evidence="1">
    <location>
        <begin position="168"/>
        <end position="187"/>
    </location>
</feature>
<feature type="chain" id="PRO_5043119930" evidence="2">
    <location>
        <begin position="30"/>
        <end position="187"/>
    </location>
</feature>
<evidence type="ECO:0000256" key="1">
    <source>
        <dbReference type="SAM" id="MobiDB-lite"/>
    </source>
</evidence>
<evidence type="ECO:0000256" key="2">
    <source>
        <dbReference type="SAM" id="SignalP"/>
    </source>
</evidence>
<dbReference type="EMBL" id="CP011312">
    <property type="protein sequence ID" value="AKE40755.1"/>
    <property type="molecule type" value="Genomic_DNA"/>
</dbReference>
<proteinExistence type="predicted"/>
<keyword evidence="4" id="KW-0449">Lipoprotein</keyword>
<reference evidence="4 6" key="2">
    <citation type="submission" date="2018-12" db="EMBL/GenBank/DDBJ databases">
        <authorList>
            <consortium name="Pathogen Informatics"/>
        </authorList>
    </citation>
    <scope>NUCLEOTIDE SEQUENCE [LARGE SCALE GENOMIC DNA]</scope>
    <source>
        <strain evidence="4 6">NCTC949</strain>
    </source>
</reference>
<keyword evidence="5" id="KW-1185">Reference proteome</keyword>
<dbReference type="PROSITE" id="PS51257">
    <property type="entry name" value="PROKAR_LIPOPROTEIN"/>
    <property type="match status" value="1"/>
</dbReference>
<dbReference type="Proteomes" id="UP000033457">
    <property type="component" value="Chromosome"/>
</dbReference>
<dbReference type="HOGENOM" id="CLU_089306_1_1_11"/>
<feature type="compositionally biased region" description="Polar residues" evidence="1">
    <location>
        <begin position="178"/>
        <end position="187"/>
    </location>
</feature>
<keyword evidence="2" id="KW-0732">Signal</keyword>
<sequence length="187" mass="19333">MKPLKSTVRRGALFSLTAVCALALTACSAGQITQTSSQVAAVDGVEGETANNAIAVRDVTIHLTSEGEAGLKFTAINQDPQATAHVLRSVTVGGTRVSFEGDTTIAPDCSLVSDIRSELDLLTEPENICITHVASSFNNPGFAYGGNQEVVFTFDDGEISLSATVSEPVPVSGHNVRDTGSGTGAQH</sequence>
<dbReference type="AlphaFoldDB" id="A0A0F6QZI9"/>
<protein>
    <submittedName>
        <fullName evidence="4">Lipoprotein LpqE</fullName>
    </submittedName>
</protein>
<evidence type="ECO:0000313" key="5">
    <source>
        <dbReference type="Proteomes" id="UP000033457"/>
    </source>
</evidence>
<accession>A0A0F6QZI9</accession>
<evidence type="ECO:0000313" key="4">
    <source>
        <dbReference type="EMBL" id="VEH04565.1"/>
    </source>
</evidence>